<dbReference type="RefSeq" id="WP_146389487.1">
    <property type="nucleotide sequence ID" value="NZ_SJPK01000001.1"/>
</dbReference>
<evidence type="ECO:0000256" key="1">
    <source>
        <dbReference type="SAM" id="Phobius"/>
    </source>
</evidence>
<dbReference type="Pfam" id="PF01757">
    <property type="entry name" value="Acyl_transf_3"/>
    <property type="match status" value="1"/>
</dbReference>
<feature type="transmembrane region" description="Helical" evidence="1">
    <location>
        <begin position="173"/>
        <end position="191"/>
    </location>
</feature>
<dbReference type="InterPro" id="IPR002656">
    <property type="entry name" value="Acyl_transf_3_dom"/>
</dbReference>
<accession>A0A5C5YJE8</accession>
<dbReference type="Proteomes" id="UP000318053">
    <property type="component" value="Unassembled WGS sequence"/>
</dbReference>
<feature type="transmembrane region" description="Helical" evidence="1">
    <location>
        <begin position="62"/>
        <end position="82"/>
    </location>
</feature>
<feature type="transmembrane region" description="Helical" evidence="1">
    <location>
        <begin position="150"/>
        <end position="167"/>
    </location>
</feature>
<feature type="transmembrane region" description="Helical" evidence="1">
    <location>
        <begin position="126"/>
        <end position="143"/>
    </location>
</feature>
<evidence type="ECO:0000313" key="3">
    <source>
        <dbReference type="EMBL" id="TWT75004.1"/>
    </source>
</evidence>
<proteinExistence type="predicted"/>
<name>A0A5C5YJE8_9BACT</name>
<keyword evidence="1" id="KW-0472">Membrane</keyword>
<feature type="transmembrane region" description="Helical" evidence="1">
    <location>
        <begin position="89"/>
        <end position="114"/>
    </location>
</feature>
<dbReference type="OrthoDB" id="279214at2"/>
<keyword evidence="4" id="KW-1185">Reference proteome</keyword>
<keyword evidence="1" id="KW-0812">Transmembrane</keyword>
<reference evidence="3 4" key="1">
    <citation type="submission" date="2019-02" db="EMBL/GenBank/DDBJ databases">
        <title>Deep-cultivation of Planctomycetes and their phenomic and genomic characterization uncovers novel biology.</title>
        <authorList>
            <person name="Wiegand S."/>
            <person name="Jogler M."/>
            <person name="Boedeker C."/>
            <person name="Pinto D."/>
            <person name="Vollmers J."/>
            <person name="Rivas-Marin E."/>
            <person name="Kohn T."/>
            <person name="Peeters S.H."/>
            <person name="Heuer A."/>
            <person name="Rast P."/>
            <person name="Oberbeckmann S."/>
            <person name="Bunk B."/>
            <person name="Jeske O."/>
            <person name="Meyerdierks A."/>
            <person name="Storesund J.E."/>
            <person name="Kallscheuer N."/>
            <person name="Luecker S."/>
            <person name="Lage O.M."/>
            <person name="Pohl T."/>
            <person name="Merkel B.J."/>
            <person name="Hornburger P."/>
            <person name="Mueller R.-W."/>
            <person name="Bruemmer F."/>
            <person name="Labrenz M."/>
            <person name="Spormann A.M."/>
            <person name="Op Den Camp H."/>
            <person name="Overmann J."/>
            <person name="Amann R."/>
            <person name="Jetten M.S.M."/>
            <person name="Mascher T."/>
            <person name="Medema M.H."/>
            <person name="Devos D.P."/>
            <person name="Kaster A.-K."/>
            <person name="Ovreas L."/>
            <person name="Rohde M."/>
            <person name="Galperin M.Y."/>
            <person name="Jogler C."/>
        </authorList>
    </citation>
    <scope>NUCLEOTIDE SEQUENCE [LARGE SCALE GENOMIC DNA]</scope>
    <source>
        <strain evidence="3 4">CA85</strain>
    </source>
</reference>
<sequence>MDTLRGLAILMMVIDHVFGLLLGQSISDSPVRVLMRLSMPLFCVLMGYFLPRAGRWRGRRFAEIAVAALLVNLVFYPAYGCVEILCSLLVAGVIGVACGRYFPILILAALFYPVDPSDGWPSGGPMDFPLSIVLSFVALGNLHARYGGKAACLAAFGLTACYFPAASLTPGSVSPLLFLFVLPATVLLCWAERYRSVSVAGLDWLGKNPLKSYVVQYYVIFGLSLAI</sequence>
<evidence type="ECO:0000259" key="2">
    <source>
        <dbReference type="Pfam" id="PF01757"/>
    </source>
</evidence>
<feature type="transmembrane region" description="Helical" evidence="1">
    <location>
        <begin position="33"/>
        <end position="50"/>
    </location>
</feature>
<protein>
    <submittedName>
        <fullName evidence="3">TraX protein</fullName>
    </submittedName>
</protein>
<evidence type="ECO:0000313" key="4">
    <source>
        <dbReference type="Proteomes" id="UP000318053"/>
    </source>
</evidence>
<comment type="caution">
    <text evidence="3">The sequence shown here is derived from an EMBL/GenBank/DDBJ whole genome shotgun (WGS) entry which is preliminary data.</text>
</comment>
<feature type="domain" description="Acyltransferase 3" evidence="2">
    <location>
        <begin position="1"/>
        <end position="77"/>
    </location>
</feature>
<dbReference type="AlphaFoldDB" id="A0A5C5YJE8"/>
<gene>
    <name evidence="3" type="ORF">CA85_02920</name>
</gene>
<keyword evidence="1" id="KW-1133">Transmembrane helix</keyword>
<dbReference type="EMBL" id="SJPK01000001">
    <property type="protein sequence ID" value="TWT75004.1"/>
    <property type="molecule type" value="Genomic_DNA"/>
</dbReference>
<feature type="transmembrane region" description="Helical" evidence="1">
    <location>
        <begin position="6"/>
        <end position="26"/>
    </location>
</feature>
<dbReference type="GO" id="GO:0016747">
    <property type="term" value="F:acyltransferase activity, transferring groups other than amino-acyl groups"/>
    <property type="evidence" value="ECO:0007669"/>
    <property type="project" value="InterPro"/>
</dbReference>
<organism evidence="3 4">
    <name type="scientific">Allorhodopirellula solitaria</name>
    <dbReference type="NCBI Taxonomy" id="2527987"/>
    <lineage>
        <taxon>Bacteria</taxon>
        <taxon>Pseudomonadati</taxon>
        <taxon>Planctomycetota</taxon>
        <taxon>Planctomycetia</taxon>
        <taxon>Pirellulales</taxon>
        <taxon>Pirellulaceae</taxon>
        <taxon>Allorhodopirellula</taxon>
    </lineage>
</organism>